<evidence type="ECO:0000313" key="2">
    <source>
        <dbReference type="EMBL" id="QUT06647.1"/>
    </source>
</evidence>
<feature type="region of interest" description="Disordered" evidence="1">
    <location>
        <begin position="139"/>
        <end position="165"/>
    </location>
</feature>
<dbReference type="AlphaFoldDB" id="A0A975K8X3"/>
<dbReference type="EMBL" id="CP073910">
    <property type="protein sequence ID" value="QUT06647.1"/>
    <property type="molecule type" value="Genomic_DNA"/>
</dbReference>
<keyword evidence="3" id="KW-1185">Reference proteome</keyword>
<gene>
    <name evidence="2" type="ORF">KFK14_04140</name>
</gene>
<reference evidence="2" key="1">
    <citation type="submission" date="2021-04" db="EMBL/GenBank/DDBJ databases">
        <title>Isolation of p-tert-butylphenol degrading bacteria Sphingobium phenoxybenzoativorans Tas13 from active sludge.</title>
        <authorList>
            <person name="Li Y."/>
        </authorList>
    </citation>
    <scope>NUCLEOTIDE SEQUENCE</scope>
    <source>
        <strain evidence="2">Tas13</strain>
    </source>
</reference>
<dbReference type="KEGG" id="spph:KFK14_04140"/>
<organism evidence="2 3">
    <name type="scientific">Sphingobium phenoxybenzoativorans</name>
    <dbReference type="NCBI Taxonomy" id="1592790"/>
    <lineage>
        <taxon>Bacteria</taxon>
        <taxon>Pseudomonadati</taxon>
        <taxon>Pseudomonadota</taxon>
        <taxon>Alphaproteobacteria</taxon>
        <taxon>Sphingomonadales</taxon>
        <taxon>Sphingomonadaceae</taxon>
        <taxon>Sphingobium</taxon>
    </lineage>
</organism>
<protein>
    <submittedName>
        <fullName evidence="2">Uncharacterized protein</fullName>
    </submittedName>
</protein>
<sequence length="165" mass="17422">MSRRRWGWIAFAAILLAAGLAMLATCRERPAPPKPVAHKPPAPPVNLPNYRKALLKMQRMAHAPLDMARARRSMPGLIARAETLYLKNAGSAAACAAWDRVAANAMAQNDAALVHIWGVLADQRCSAAGLQTRYWQAAAPDAGSGSGSGSGSKNKTSDGAVKAPR</sequence>
<accession>A0A975K8X3</accession>
<name>A0A975K8X3_9SPHN</name>
<evidence type="ECO:0000313" key="3">
    <source>
        <dbReference type="Proteomes" id="UP000681425"/>
    </source>
</evidence>
<dbReference type="RefSeq" id="WP_212609971.1">
    <property type="nucleotide sequence ID" value="NZ_CP073910.1"/>
</dbReference>
<proteinExistence type="predicted"/>
<dbReference type="Proteomes" id="UP000681425">
    <property type="component" value="Chromosome"/>
</dbReference>
<evidence type="ECO:0000256" key="1">
    <source>
        <dbReference type="SAM" id="MobiDB-lite"/>
    </source>
</evidence>